<keyword evidence="2" id="KW-1185">Reference proteome</keyword>
<name>A0ACC2N321_9HYME</name>
<evidence type="ECO:0000313" key="2">
    <source>
        <dbReference type="Proteomes" id="UP001239111"/>
    </source>
</evidence>
<protein>
    <submittedName>
        <fullName evidence="1">Uncharacterized protein</fullName>
    </submittedName>
</protein>
<accession>A0ACC2N321</accession>
<organism evidence="1 2">
    <name type="scientific">Eretmocerus hayati</name>
    <dbReference type="NCBI Taxonomy" id="131215"/>
    <lineage>
        <taxon>Eukaryota</taxon>
        <taxon>Metazoa</taxon>
        <taxon>Ecdysozoa</taxon>
        <taxon>Arthropoda</taxon>
        <taxon>Hexapoda</taxon>
        <taxon>Insecta</taxon>
        <taxon>Pterygota</taxon>
        <taxon>Neoptera</taxon>
        <taxon>Endopterygota</taxon>
        <taxon>Hymenoptera</taxon>
        <taxon>Apocrita</taxon>
        <taxon>Proctotrupomorpha</taxon>
        <taxon>Chalcidoidea</taxon>
        <taxon>Aphelinidae</taxon>
        <taxon>Aphelininae</taxon>
        <taxon>Eretmocerus</taxon>
    </lineage>
</organism>
<dbReference type="EMBL" id="CM056744">
    <property type="protein sequence ID" value="KAJ8665126.1"/>
    <property type="molecule type" value="Genomic_DNA"/>
</dbReference>
<proteinExistence type="predicted"/>
<gene>
    <name evidence="1" type="ORF">QAD02_006788</name>
</gene>
<comment type="caution">
    <text evidence="1">The sequence shown here is derived from an EMBL/GenBank/DDBJ whole genome shotgun (WGS) entry which is preliminary data.</text>
</comment>
<sequence length="248" mass="29061">MRSFDARFPRKKPKQILEIIEIDFKTKTFHRYRRFFRKLLSCHSKCYIPQIHWNNTQTTIHPFVVYWVDEDSNLQFASFVLISESLEHNTECVHLFQKRLVAWLKQKFSVEGIENIFDFSDGASSQYENKKNFVNLVYHYEDFGIAAEWPSFATSHGKNACDGIGGIVKKFIKRESLRRPDEVPNASSRAVFDLVEHKFPTITFDFCSHKDHEIEEKLVSKRFDGLQTVNGTRSFHAYIPLGNNKAEV</sequence>
<evidence type="ECO:0000313" key="1">
    <source>
        <dbReference type="EMBL" id="KAJ8665126.1"/>
    </source>
</evidence>
<reference evidence="1" key="1">
    <citation type="submission" date="2023-04" db="EMBL/GenBank/DDBJ databases">
        <title>A chromosome-level genome assembly of the parasitoid wasp Eretmocerus hayati.</title>
        <authorList>
            <person name="Zhong Y."/>
            <person name="Liu S."/>
            <person name="Liu Y."/>
        </authorList>
    </citation>
    <scope>NUCLEOTIDE SEQUENCE</scope>
    <source>
        <strain evidence="1">ZJU_SS_LIU_2023</strain>
    </source>
</reference>
<dbReference type="Proteomes" id="UP001239111">
    <property type="component" value="Chromosome 4"/>
</dbReference>